<dbReference type="SUPFAM" id="SSF53681">
    <property type="entry name" value="Aspartate/glutamate racemase"/>
    <property type="match status" value="2"/>
</dbReference>
<gene>
    <name evidence="3" type="ORF">FHR90_000055</name>
</gene>
<dbReference type="InterPro" id="IPR015942">
    <property type="entry name" value="Asp/Glu/hydantoin_racemase"/>
</dbReference>
<dbReference type="Proteomes" id="UP000557688">
    <property type="component" value="Unassembled WGS sequence"/>
</dbReference>
<dbReference type="NCBIfam" id="TIGR00035">
    <property type="entry name" value="asp_race"/>
    <property type="match status" value="1"/>
</dbReference>
<dbReference type="GO" id="GO:0047689">
    <property type="term" value="F:aspartate racemase activity"/>
    <property type="evidence" value="ECO:0007669"/>
    <property type="project" value="UniProtKB-EC"/>
</dbReference>
<dbReference type="PANTHER" id="PTHR21198:SF7">
    <property type="entry name" value="ASPARTATE-GLUTAMATE RACEMASE FAMILY"/>
    <property type="match status" value="1"/>
</dbReference>
<evidence type="ECO:0000313" key="4">
    <source>
        <dbReference type="Proteomes" id="UP000557688"/>
    </source>
</evidence>
<dbReference type="PANTHER" id="PTHR21198">
    <property type="entry name" value="GLUTAMATE RACEMASE"/>
    <property type="match status" value="1"/>
</dbReference>
<dbReference type="InterPro" id="IPR004380">
    <property type="entry name" value="Asp_race"/>
</dbReference>
<evidence type="ECO:0000313" key="3">
    <source>
        <dbReference type="EMBL" id="MBB3172249.1"/>
    </source>
</evidence>
<dbReference type="EC" id="5.1.1.13" evidence="3"/>
<comment type="caution">
    <text evidence="3">The sequence shown here is derived from an EMBL/GenBank/DDBJ whole genome shotgun (WGS) entry which is preliminary data.</text>
</comment>
<protein>
    <submittedName>
        <fullName evidence="3">Aspartate racemase</fullName>
        <ecNumber evidence="3">5.1.1.13</ecNumber>
    </submittedName>
</protein>
<proteinExistence type="inferred from homology"/>
<keyword evidence="2 3" id="KW-0413">Isomerase</keyword>
<dbReference type="Gene3D" id="3.40.50.1860">
    <property type="match status" value="2"/>
</dbReference>
<reference evidence="3 4" key="1">
    <citation type="submission" date="2020-08" db="EMBL/GenBank/DDBJ databases">
        <title>Genomic Encyclopedia of Type Strains, Phase III (KMG-III): the genomes of soil and plant-associated and newly described type strains.</title>
        <authorList>
            <person name="Whitman W."/>
        </authorList>
    </citation>
    <scope>NUCLEOTIDE SEQUENCE [LARGE SCALE GENOMIC DNA]</scope>
    <source>
        <strain evidence="3 4">CECT 8088</strain>
    </source>
</reference>
<comment type="similarity">
    <text evidence="1">Belongs to the aspartate/glutamate racemases family.</text>
</comment>
<name>A0A839UY73_9PROT</name>
<organism evidence="3 4">
    <name type="scientific">Endobacter medicaginis</name>
    <dbReference type="NCBI Taxonomy" id="1181271"/>
    <lineage>
        <taxon>Bacteria</taxon>
        <taxon>Pseudomonadati</taxon>
        <taxon>Pseudomonadota</taxon>
        <taxon>Alphaproteobacteria</taxon>
        <taxon>Acetobacterales</taxon>
        <taxon>Acetobacteraceae</taxon>
        <taxon>Endobacter</taxon>
    </lineage>
</organism>
<evidence type="ECO:0000256" key="1">
    <source>
        <dbReference type="ARBA" id="ARBA00007847"/>
    </source>
</evidence>
<accession>A0A839UY73</accession>
<dbReference type="EMBL" id="JACHXV010000001">
    <property type="protein sequence ID" value="MBB3172249.1"/>
    <property type="molecule type" value="Genomic_DNA"/>
</dbReference>
<dbReference type="InterPro" id="IPR001920">
    <property type="entry name" value="Asp/Glu_race"/>
</dbReference>
<dbReference type="AlphaFoldDB" id="A0A839UY73"/>
<keyword evidence="4" id="KW-1185">Reference proteome</keyword>
<dbReference type="RefSeq" id="WP_246329929.1">
    <property type="nucleotide sequence ID" value="NZ_JACHXV010000001.1"/>
</dbReference>
<evidence type="ECO:0000256" key="2">
    <source>
        <dbReference type="ARBA" id="ARBA00023235"/>
    </source>
</evidence>
<sequence>MTLKTIGLLGGMSWQSTAIYYDQINRMVEASLGGLHSARIVLVSVDFAEIVAAQRAGRWDLAGQRLAEGARALRRAGADCVLICTNTMHLVASDVAAATDLPLIDIIDATGAALLAAGRTNPLLLATAYTMQHGFYQQRMREGSALEVSVPPEAQRAQMHGIIFDELCRGTVRDSSRACVQAMVAEAAAAGADSVILGCTEICMLVDGTALALPCFDSTRIHAEAAVAFALSGMDLADRAA</sequence>
<dbReference type="Pfam" id="PF01177">
    <property type="entry name" value="Asp_Glu_race"/>
    <property type="match status" value="1"/>
</dbReference>